<organism evidence="2 3">
    <name type="scientific">Pararge aegeria aegeria</name>
    <dbReference type="NCBI Taxonomy" id="348720"/>
    <lineage>
        <taxon>Eukaryota</taxon>
        <taxon>Metazoa</taxon>
        <taxon>Ecdysozoa</taxon>
        <taxon>Arthropoda</taxon>
        <taxon>Hexapoda</taxon>
        <taxon>Insecta</taxon>
        <taxon>Pterygota</taxon>
        <taxon>Neoptera</taxon>
        <taxon>Endopterygota</taxon>
        <taxon>Lepidoptera</taxon>
        <taxon>Glossata</taxon>
        <taxon>Ditrysia</taxon>
        <taxon>Papilionoidea</taxon>
        <taxon>Nymphalidae</taxon>
        <taxon>Satyrinae</taxon>
        <taxon>Satyrini</taxon>
        <taxon>Parargina</taxon>
        <taxon>Pararge</taxon>
    </lineage>
</organism>
<accession>A0A8S4QKS3</accession>
<dbReference type="AlphaFoldDB" id="A0A8S4QKS3"/>
<evidence type="ECO:0000313" key="2">
    <source>
        <dbReference type="EMBL" id="CAH2215627.1"/>
    </source>
</evidence>
<name>A0A8S4QKS3_9NEOP</name>
<sequence>GAPTNTDDLTPQKPRLGRFLDIYSPEHLNLTPKPKDKLAFNKLTNDNPNILTPEPYSNTNDKCR</sequence>
<protein>
    <submittedName>
        <fullName evidence="2">Jg2136 protein</fullName>
    </submittedName>
</protein>
<comment type="caution">
    <text evidence="2">The sequence shown here is derived from an EMBL/GenBank/DDBJ whole genome shotgun (WGS) entry which is preliminary data.</text>
</comment>
<feature type="region of interest" description="Disordered" evidence="1">
    <location>
        <begin position="45"/>
        <end position="64"/>
    </location>
</feature>
<feature type="non-terminal residue" evidence="2">
    <location>
        <position position="1"/>
    </location>
</feature>
<evidence type="ECO:0000256" key="1">
    <source>
        <dbReference type="SAM" id="MobiDB-lite"/>
    </source>
</evidence>
<dbReference type="Proteomes" id="UP000838756">
    <property type="component" value="Unassembled WGS sequence"/>
</dbReference>
<proteinExistence type="predicted"/>
<gene>
    <name evidence="2" type="primary">jg2136</name>
    <name evidence="2" type="ORF">PAEG_LOCUS3756</name>
</gene>
<reference evidence="2" key="1">
    <citation type="submission" date="2022-03" db="EMBL/GenBank/DDBJ databases">
        <authorList>
            <person name="Lindestad O."/>
        </authorList>
    </citation>
    <scope>NUCLEOTIDE SEQUENCE</scope>
</reference>
<dbReference type="EMBL" id="CAKXAJ010012295">
    <property type="protein sequence ID" value="CAH2215627.1"/>
    <property type="molecule type" value="Genomic_DNA"/>
</dbReference>
<evidence type="ECO:0000313" key="3">
    <source>
        <dbReference type="Proteomes" id="UP000838756"/>
    </source>
</evidence>
<keyword evidence="3" id="KW-1185">Reference proteome</keyword>